<evidence type="ECO:0000313" key="2">
    <source>
        <dbReference type="EMBL" id="QMU23870.1"/>
    </source>
</evidence>
<reference evidence="2" key="1">
    <citation type="submission" date="2019-11" db="EMBL/GenBank/DDBJ databases">
        <authorList>
            <person name="Li S.-J."/>
        </authorList>
    </citation>
    <scope>NUCLEOTIDE SEQUENCE</scope>
    <source>
        <strain evidence="2">CPO02</strain>
    </source>
</reference>
<keyword evidence="1" id="KW-0472">Membrane</keyword>
<keyword evidence="1" id="KW-1133">Transmembrane helix</keyword>
<geneLocation type="mitochondrion" evidence="2"/>
<dbReference type="AlphaFoldDB" id="A0A7G4WFE9"/>
<dbReference type="EMBL" id="MN647779">
    <property type="protein sequence ID" value="QMU23870.1"/>
    <property type="molecule type" value="mRNA"/>
</dbReference>
<keyword evidence="1" id="KW-0812">Transmembrane</keyword>
<name>A0A7G4WFE9_TRYLE</name>
<evidence type="ECO:0000256" key="1">
    <source>
        <dbReference type="SAM" id="Phobius"/>
    </source>
</evidence>
<accession>A0A7G4WFE9</accession>
<keyword evidence="2" id="KW-0496">Mitochondrion</keyword>
<gene>
    <name evidence="2" type="primary">CR3</name>
</gene>
<protein>
    <submittedName>
        <fullName evidence="2">Putative C-rich region 3</fullName>
    </submittedName>
</protein>
<proteinExistence type="evidence at transcript level"/>
<feature type="transmembrane region" description="Helical" evidence="1">
    <location>
        <begin position="33"/>
        <end position="53"/>
    </location>
</feature>
<sequence>MKTKKDFFWNLFWGQFEVLLGRRVFYVDYCSDVLFVCFFFLFYHLICCCRFYCCM</sequence>
<organism evidence="2">
    <name type="scientific">Trypanosoma lewisi</name>
    <dbReference type="NCBI Taxonomy" id="5695"/>
    <lineage>
        <taxon>Eukaryota</taxon>
        <taxon>Discoba</taxon>
        <taxon>Euglenozoa</taxon>
        <taxon>Kinetoplastea</taxon>
        <taxon>Metakinetoplastina</taxon>
        <taxon>Trypanosomatida</taxon>
        <taxon>Trypanosomatidae</taxon>
        <taxon>Trypanosoma</taxon>
        <taxon>Herpetosoma</taxon>
    </lineage>
</organism>